<dbReference type="EMBL" id="CP000545">
    <property type="protein sequence ID" value="ABM98497.2"/>
    <property type="molecule type" value="Genomic_DNA"/>
</dbReference>
<evidence type="ECO:0000256" key="2">
    <source>
        <dbReference type="SAM" id="MobiDB-lite"/>
    </source>
</evidence>
<reference evidence="4 5" key="1">
    <citation type="submission" date="2007-01" db="EMBL/GenBank/DDBJ databases">
        <authorList>
            <person name="DeShazer D."/>
            <person name="Woods D.E."/>
            <person name="Nierman W.C."/>
        </authorList>
    </citation>
    <scope>NUCLEOTIDE SEQUENCE [LARGE SCALE GENOMIC DNA]</scope>
    <source>
        <strain evidence="4 5">NCTC 10229</strain>
    </source>
</reference>
<dbReference type="SUPFAM" id="SSF51735">
    <property type="entry name" value="NAD(P)-binding Rossmann-fold domains"/>
    <property type="match status" value="1"/>
</dbReference>
<dbReference type="PANTHER" id="PTHR43205:SF7">
    <property type="entry name" value="PROSTAGLANDIN REDUCTASE 1"/>
    <property type="match status" value="1"/>
</dbReference>
<dbReference type="SUPFAM" id="SSF50129">
    <property type="entry name" value="GroES-like"/>
    <property type="match status" value="1"/>
</dbReference>
<evidence type="ECO:0000256" key="1">
    <source>
        <dbReference type="ARBA" id="ARBA00023002"/>
    </source>
</evidence>
<feature type="domain" description="Enoyl reductase (ER)" evidence="3">
    <location>
        <begin position="148"/>
        <end position="463"/>
    </location>
</feature>
<dbReference type="InterPro" id="IPR045010">
    <property type="entry name" value="MDR_fam"/>
</dbReference>
<dbReference type="AlphaFoldDB" id="A2S0F8"/>
<evidence type="ECO:0000259" key="3">
    <source>
        <dbReference type="SMART" id="SM00829"/>
    </source>
</evidence>
<dbReference type="InterPro" id="IPR013149">
    <property type="entry name" value="ADH-like_C"/>
</dbReference>
<dbReference type="SMART" id="SM00829">
    <property type="entry name" value="PKS_ER"/>
    <property type="match status" value="1"/>
</dbReference>
<sequence>MIASLRIADRGSRIADRGSRIADRGSRIADRASCLAPRASRLVPRASRLAPRASRLAPRASRLAPRASRLAPRASRLAPRASRLAPRASRLAPRASRLAPRASRECDRGALAAFADAGACRPFPFLPKVMPMSTPVNRQLRLKARPDGRVGHEHFTLAEAPLPPLGPGEMLVRVLYLSMDPTNRVWMSDIPQYLPPVAIGDVMRALGIGRVVASNAPGFAEGDLVQGLVGWQDYAHVRADEIAQYTKLPAALGLPLPRLLGACGMSGLTAYYGLTEIAPVQPGETLVVSAAAGSVGSVAGQIGKIHGARVVGIAGGADKCRYLTDELGFDAAVDYKSDDWKRALKDATPDGVHVSFENVGGEIMRAVLSRMAIGGRVALCGVIANYNNGRPADDVSVLIAKRLTMRGFLILDYRKSREAIATLAGWLRDGRLKAEETVADGLTNAPDVLNRLFDGSHRGKLVLRVDPQA</sequence>
<dbReference type="InterPro" id="IPR041694">
    <property type="entry name" value="ADH_N_2"/>
</dbReference>
<organism evidence="4 5">
    <name type="scientific">Burkholderia mallei (strain NCTC 10229)</name>
    <dbReference type="NCBI Taxonomy" id="412022"/>
    <lineage>
        <taxon>Bacteria</taxon>
        <taxon>Pseudomonadati</taxon>
        <taxon>Pseudomonadota</taxon>
        <taxon>Betaproteobacteria</taxon>
        <taxon>Burkholderiales</taxon>
        <taxon>Burkholderiaceae</taxon>
        <taxon>Burkholderia</taxon>
        <taxon>pseudomallei group</taxon>
    </lineage>
</organism>
<dbReference type="GO" id="GO:0016628">
    <property type="term" value="F:oxidoreductase activity, acting on the CH-CH group of donors, NAD or NADP as acceptor"/>
    <property type="evidence" value="ECO:0007669"/>
    <property type="project" value="InterPro"/>
</dbReference>
<dbReference type="RefSeq" id="WP_011832124.1">
    <property type="nucleotide sequence ID" value="NC_008835.1"/>
</dbReference>
<proteinExistence type="predicted"/>
<dbReference type="PANTHER" id="PTHR43205">
    <property type="entry name" value="PROSTAGLANDIN REDUCTASE"/>
    <property type="match status" value="1"/>
</dbReference>
<dbReference type="Gene3D" id="3.90.180.10">
    <property type="entry name" value="Medium-chain alcohol dehydrogenases, catalytic domain"/>
    <property type="match status" value="1"/>
</dbReference>
<dbReference type="CDD" id="cd05288">
    <property type="entry name" value="PGDH"/>
    <property type="match status" value="1"/>
</dbReference>
<name>A2S0F8_BURM9</name>
<evidence type="ECO:0000313" key="5">
    <source>
        <dbReference type="Proteomes" id="UP000002283"/>
    </source>
</evidence>
<dbReference type="HOGENOM" id="CLU_026673_29_0_4"/>
<keyword evidence="1" id="KW-0560">Oxidoreductase</keyword>
<gene>
    <name evidence="4" type="ordered locus">BMA10229_1627</name>
</gene>
<dbReference type="InterPro" id="IPR020843">
    <property type="entry name" value="ER"/>
</dbReference>
<protein>
    <submittedName>
        <fullName evidence="4">Oxidoreductase, zinc-binding dehydrogenase family</fullName>
    </submittedName>
</protein>
<dbReference type="Proteomes" id="UP000002283">
    <property type="component" value="Chromosome II"/>
</dbReference>
<dbReference type="InterPro" id="IPR036291">
    <property type="entry name" value="NAD(P)-bd_dom_sf"/>
</dbReference>
<dbReference type="InterPro" id="IPR011032">
    <property type="entry name" value="GroES-like_sf"/>
</dbReference>
<dbReference type="Pfam" id="PF16884">
    <property type="entry name" value="ADH_N_2"/>
    <property type="match status" value="1"/>
</dbReference>
<dbReference type="Pfam" id="PF00107">
    <property type="entry name" value="ADH_zinc_N"/>
    <property type="match status" value="1"/>
</dbReference>
<evidence type="ECO:0000313" key="4">
    <source>
        <dbReference type="EMBL" id="ABM98497.2"/>
    </source>
</evidence>
<dbReference type="Gene3D" id="3.40.50.720">
    <property type="entry name" value="NAD(P)-binding Rossmann-like Domain"/>
    <property type="match status" value="1"/>
</dbReference>
<accession>A2S0F8</accession>
<dbReference type="FunFam" id="3.40.50.720:FF:000121">
    <property type="entry name" value="Prostaglandin reductase 2"/>
    <property type="match status" value="1"/>
</dbReference>
<dbReference type="KEGG" id="bml:BMA10229_1627"/>
<feature type="region of interest" description="Disordered" evidence="2">
    <location>
        <begin position="53"/>
        <end position="96"/>
    </location>
</feature>